<reference evidence="1" key="1">
    <citation type="submission" date="2023-01" db="EMBL/GenBank/DDBJ databases">
        <authorList>
            <person name="Sprotte S."/>
            <person name="Brinks E."/>
        </authorList>
    </citation>
    <scope>NUCLEOTIDE SEQUENCE</scope>
</reference>
<name>A0AAT9TQT8_9CAUD</name>
<sequence>MWIVENVNGDDSIVKKEFDTCQDAKAYAEWTLGTVCYVET</sequence>
<accession>A0AAT9TQT8</accession>
<organism evidence="1">
    <name type="scientific">Enterocloster phage PMBT24</name>
    <dbReference type="NCBI Taxonomy" id="3025413"/>
    <lineage>
        <taxon>Viruses</taxon>
        <taxon>Duplodnaviria</taxon>
        <taxon>Heunggongvirae</taxon>
        <taxon>Uroviricota</taxon>
        <taxon>Caudoviricetes</taxon>
    </lineage>
</organism>
<dbReference type="EMBL" id="OQ326496">
    <property type="protein sequence ID" value="WDQ45460.1"/>
    <property type="molecule type" value="Genomic_DNA"/>
</dbReference>
<evidence type="ECO:0000313" key="1">
    <source>
        <dbReference type="EMBL" id="WDQ45460.1"/>
    </source>
</evidence>
<proteinExistence type="predicted"/>
<reference evidence="1" key="2">
    <citation type="journal article" date="2024" name="Heliyon">
        <title>Complete genome sequence of the novel virulent phage PMBT24 infecting Enterocloster bolteae from the human gut.</title>
        <authorList>
            <person name="Sprotte S."/>
            <person name="Brinks E."/>
            <person name="Neve H."/>
            <person name="Franz C.M.A.P."/>
        </authorList>
    </citation>
    <scope>NUCLEOTIDE SEQUENCE</scope>
</reference>
<protein>
    <submittedName>
        <fullName evidence="1">Uncharacterized protein</fullName>
    </submittedName>
</protein>